<reference evidence="1" key="1">
    <citation type="journal article" date="2012" name="PLoS Genet.">
        <title>Comparative Genomics of Plant-Associated Pseudomonas spp.: Insights into Diversity and Inheritance of Traits Involved in Multitrophic Interactions.</title>
        <authorList>
            <person name="Loper J.E."/>
            <person name="Hassan K.A."/>
            <person name="Mavrodi D.V."/>
            <person name="Davis E.W.II."/>
            <person name="Lim C.K."/>
            <person name="Shaffer B.T."/>
            <person name="Elbourne L.D."/>
            <person name="Stockwell V.O."/>
            <person name="Hartney S.L."/>
            <person name="Breakwell K."/>
            <person name="Henkels M.D."/>
            <person name="Tetu S.G."/>
            <person name="Rangel L.I."/>
            <person name="Kidarsa T.A."/>
            <person name="Wilson N.L."/>
            <person name="van de Mortel J.E."/>
            <person name="Song C."/>
            <person name="Blumhagen R."/>
            <person name="Radune D."/>
            <person name="Hostetler J.B."/>
            <person name="Brinkac L.M."/>
            <person name="Durkin A.S."/>
            <person name="Kluepfel D.A."/>
            <person name="Wechter W.P."/>
            <person name="Anderson A.J."/>
            <person name="Kim Y.C."/>
            <person name="Pierson L.S.III."/>
            <person name="Pierson E.A."/>
            <person name="Lindow S.E."/>
            <person name="Kobayashi D.Y."/>
            <person name="Raaijmakers J.M."/>
            <person name="Weller D.M."/>
            <person name="Thomashow L.S."/>
            <person name="Allen A.E."/>
            <person name="Paulsen I.T."/>
        </authorList>
    </citation>
    <scope>NUCLEOTIDE SEQUENCE [LARGE SCALE GENOMIC DNA]</scope>
    <source>
        <strain evidence="1">Q2-87</strain>
    </source>
</reference>
<dbReference type="EMBL" id="AGBM01000001">
    <property type="protein sequence ID" value="EJL04042.1"/>
    <property type="molecule type" value="Genomic_DNA"/>
</dbReference>
<comment type="caution">
    <text evidence="1">The sequence shown here is derived from an EMBL/GenBank/DDBJ whole genome shotgun (WGS) entry which is preliminary data.</text>
</comment>
<proteinExistence type="predicted"/>
<evidence type="ECO:0008006" key="2">
    <source>
        <dbReference type="Google" id="ProtNLM"/>
    </source>
</evidence>
<dbReference type="PATRIC" id="fig|1038922.3.peg.3774"/>
<protein>
    <recommendedName>
        <fullName evidence="2">DUF2188 domain-containing protein</fullName>
    </recommendedName>
</protein>
<dbReference type="Proteomes" id="UP000007289">
    <property type="component" value="Chromosome"/>
</dbReference>
<evidence type="ECO:0000313" key="1">
    <source>
        <dbReference type="EMBL" id="EJL04042.1"/>
    </source>
</evidence>
<dbReference type="AlphaFoldDB" id="J2MSN8"/>
<gene>
    <name evidence="1" type="ORF">PflQ2_1763</name>
</gene>
<organism evidence="1">
    <name type="scientific">Pseudomonas fluorescens (strain Q2-87)</name>
    <dbReference type="NCBI Taxonomy" id="1038922"/>
    <lineage>
        <taxon>Bacteria</taxon>
        <taxon>Pseudomonadati</taxon>
        <taxon>Pseudomonadota</taxon>
        <taxon>Gammaproteobacteria</taxon>
        <taxon>Pseudomonadales</taxon>
        <taxon>Pseudomonadaceae</taxon>
        <taxon>Pseudomonas</taxon>
    </lineage>
</organism>
<name>J2MSN8_PSEFQ</name>
<accession>J2MSN8</accession>
<dbReference type="HOGENOM" id="CLU_2719228_0_0_6"/>
<sequence length="72" mass="8279">MARADVYRIAFENQRWTLYKAHGYKPILHAETHDELINHVLTLTRGKGVIVRFASEAGVRELRLGEVETDES</sequence>